<protein>
    <submittedName>
        <fullName evidence="3">Uncharacterized protein</fullName>
    </submittedName>
</protein>
<feature type="transmembrane region" description="Helical" evidence="2">
    <location>
        <begin position="29"/>
        <end position="50"/>
    </location>
</feature>
<feature type="compositionally biased region" description="Low complexity" evidence="1">
    <location>
        <begin position="200"/>
        <end position="214"/>
    </location>
</feature>
<name>A0A5B9WE59_9BACT</name>
<keyword evidence="2" id="KW-0472">Membrane</keyword>
<keyword evidence="2" id="KW-1133">Transmembrane helix</keyword>
<keyword evidence="4" id="KW-1185">Reference proteome</keyword>
<evidence type="ECO:0000256" key="2">
    <source>
        <dbReference type="SAM" id="Phobius"/>
    </source>
</evidence>
<dbReference type="RefSeq" id="WP_148597796.1">
    <property type="nucleotide sequence ID" value="NZ_CP042997.1"/>
</dbReference>
<proteinExistence type="predicted"/>
<accession>A0A5B9WE59</accession>
<sequence>MPDGLGDERLERLEKELERVKREADRANASARTLGAVLAVALLGAGGWLATMYSQGKLRLEPITGGVAEAVEAKEFGFYNRDNTRVFLIDDDKFGHPELILMDLKKKYKMGLKVWADGGGTPGLAFYDDSGLRGHLRMNGEGASLLKLMGPHDKGSILLSVSEEGDPRLVVTDKAGKVLLAVPEGARDEKPPPQYPPGRAPGVGAQGPPAAEKR</sequence>
<gene>
    <name evidence="3" type="ORF">OJF2_69460</name>
</gene>
<dbReference type="Proteomes" id="UP000324233">
    <property type="component" value="Chromosome"/>
</dbReference>
<dbReference type="KEGG" id="agv:OJF2_69460"/>
<reference evidence="3 4" key="1">
    <citation type="submission" date="2019-08" db="EMBL/GenBank/DDBJ databases">
        <title>Deep-cultivation of Planctomycetes and their phenomic and genomic characterization uncovers novel biology.</title>
        <authorList>
            <person name="Wiegand S."/>
            <person name="Jogler M."/>
            <person name="Boedeker C."/>
            <person name="Pinto D."/>
            <person name="Vollmers J."/>
            <person name="Rivas-Marin E."/>
            <person name="Kohn T."/>
            <person name="Peeters S.H."/>
            <person name="Heuer A."/>
            <person name="Rast P."/>
            <person name="Oberbeckmann S."/>
            <person name="Bunk B."/>
            <person name="Jeske O."/>
            <person name="Meyerdierks A."/>
            <person name="Storesund J.E."/>
            <person name="Kallscheuer N."/>
            <person name="Luecker S."/>
            <person name="Lage O.M."/>
            <person name="Pohl T."/>
            <person name="Merkel B.J."/>
            <person name="Hornburger P."/>
            <person name="Mueller R.-W."/>
            <person name="Bruemmer F."/>
            <person name="Labrenz M."/>
            <person name="Spormann A.M."/>
            <person name="Op den Camp H."/>
            <person name="Overmann J."/>
            <person name="Amann R."/>
            <person name="Jetten M.S.M."/>
            <person name="Mascher T."/>
            <person name="Medema M.H."/>
            <person name="Devos D.P."/>
            <person name="Kaster A.-K."/>
            <person name="Ovreas L."/>
            <person name="Rohde M."/>
            <person name="Galperin M.Y."/>
            <person name="Jogler C."/>
        </authorList>
    </citation>
    <scope>NUCLEOTIDE SEQUENCE [LARGE SCALE GENOMIC DNA]</scope>
    <source>
        <strain evidence="3 4">OJF2</strain>
    </source>
</reference>
<feature type="region of interest" description="Disordered" evidence="1">
    <location>
        <begin position="181"/>
        <end position="214"/>
    </location>
</feature>
<dbReference type="EMBL" id="CP042997">
    <property type="protein sequence ID" value="QEH38345.1"/>
    <property type="molecule type" value="Genomic_DNA"/>
</dbReference>
<organism evidence="3 4">
    <name type="scientific">Aquisphaera giovannonii</name>
    <dbReference type="NCBI Taxonomy" id="406548"/>
    <lineage>
        <taxon>Bacteria</taxon>
        <taxon>Pseudomonadati</taxon>
        <taxon>Planctomycetota</taxon>
        <taxon>Planctomycetia</taxon>
        <taxon>Isosphaerales</taxon>
        <taxon>Isosphaeraceae</taxon>
        <taxon>Aquisphaera</taxon>
    </lineage>
</organism>
<evidence type="ECO:0000313" key="4">
    <source>
        <dbReference type="Proteomes" id="UP000324233"/>
    </source>
</evidence>
<dbReference type="AlphaFoldDB" id="A0A5B9WE59"/>
<evidence type="ECO:0000256" key="1">
    <source>
        <dbReference type="SAM" id="MobiDB-lite"/>
    </source>
</evidence>
<keyword evidence="2" id="KW-0812">Transmembrane</keyword>
<evidence type="ECO:0000313" key="3">
    <source>
        <dbReference type="EMBL" id="QEH38345.1"/>
    </source>
</evidence>